<gene>
    <name evidence="1" type="ORF">RB602_06235</name>
</gene>
<reference evidence="1 2" key="1">
    <citation type="submission" date="2023-10" db="EMBL/GenBank/DDBJ databases">
        <title>Complete genome sequence of a Sphingomonadaceae bacterium.</title>
        <authorList>
            <person name="Yan C."/>
        </authorList>
    </citation>
    <scope>NUCLEOTIDE SEQUENCE [LARGE SCALE GENOMIC DNA]</scope>
    <source>
        <strain evidence="1 2">SCSIO 66989</strain>
    </source>
</reference>
<dbReference type="InterPro" id="IPR010260">
    <property type="entry name" value="AlpA"/>
</dbReference>
<keyword evidence="2" id="KW-1185">Reference proteome</keyword>
<organism evidence="1 2">
    <name type="scientific">Alterisphingorhabdus coralli</name>
    <dbReference type="NCBI Taxonomy" id="3071408"/>
    <lineage>
        <taxon>Bacteria</taxon>
        <taxon>Pseudomonadati</taxon>
        <taxon>Pseudomonadota</taxon>
        <taxon>Alphaproteobacteria</taxon>
        <taxon>Sphingomonadales</taxon>
        <taxon>Sphingomonadaceae</taxon>
        <taxon>Alterisphingorhabdus (ex Yan et al. 2024)</taxon>
    </lineage>
</organism>
<accession>A0AA97F9C8</accession>
<evidence type="ECO:0000313" key="2">
    <source>
        <dbReference type="Proteomes" id="UP001302429"/>
    </source>
</evidence>
<protein>
    <submittedName>
        <fullName evidence="1">AlpA family phage regulatory protein</fullName>
    </submittedName>
</protein>
<evidence type="ECO:0000313" key="1">
    <source>
        <dbReference type="EMBL" id="WOE76306.1"/>
    </source>
</evidence>
<dbReference type="Proteomes" id="UP001302429">
    <property type="component" value="Chromosome"/>
</dbReference>
<proteinExistence type="predicted"/>
<dbReference type="Pfam" id="PF05930">
    <property type="entry name" value="Phage_AlpA"/>
    <property type="match status" value="1"/>
</dbReference>
<dbReference type="KEGG" id="acoa:RB602_06235"/>
<name>A0AA97F9C8_9SPHN</name>
<dbReference type="AlphaFoldDB" id="A0AA97F9C8"/>
<dbReference type="Gene3D" id="1.10.238.160">
    <property type="match status" value="1"/>
</dbReference>
<dbReference type="RefSeq" id="WP_317083925.1">
    <property type="nucleotide sequence ID" value="NZ_CP136594.1"/>
</dbReference>
<dbReference type="EMBL" id="CP136594">
    <property type="protein sequence ID" value="WOE76306.1"/>
    <property type="molecule type" value="Genomic_DNA"/>
</dbReference>
<sequence length="75" mass="8844">MPYQNVSHSDPKWMRLPEVIEATTLSKATIYRKMDAGIFPQSHRLRDIRAVVWFRDEVMKWKRDQVVSEGIGDLL</sequence>